<dbReference type="AlphaFoldDB" id="A0ABD1J1S6"/>
<dbReference type="Gene3D" id="3.90.228.10">
    <property type="match status" value="1"/>
</dbReference>
<dbReference type="GO" id="GO:0005634">
    <property type="term" value="C:nucleus"/>
    <property type="evidence" value="ECO:0007669"/>
    <property type="project" value="UniProtKB-SubCell"/>
</dbReference>
<evidence type="ECO:0000256" key="3">
    <source>
        <dbReference type="ARBA" id="ARBA00022679"/>
    </source>
</evidence>
<keyword evidence="3" id="KW-0808">Transferase</keyword>
<feature type="domain" description="Macro" evidence="8">
    <location>
        <begin position="56"/>
        <end position="247"/>
    </location>
</feature>
<comment type="caution">
    <text evidence="9">The sequence shown here is derived from an EMBL/GenBank/DDBJ whole genome shotgun (WGS) entry which is preliminary data.</text>
</comment>
<dbReference type="SUPFAM" id="SSF52949">
    <property type="entry name" value="Macro domain-like"/>
    <property type="match status" value="2"/>
</dbReference>
<evidence type="ECO:0008006" key="11">
    <source>
        <dbReference type="Google" id="ProtNLM"/>
    </source>
</evidence>
<feature type="domain" description="Macro" evidence="8">
    <location>
        <begin position="264"/>
        <end position="444"/>
    </location>
</feature>
<dbReference type="Pfam" id="PF01661">
    <property type="entry name" value="Macro"/>
    <property type="match status" value="2"/>
</dbReference>
<reference evidence="9 10" key="1">
    <citation type="submission" date="2024-09" db="EMBL/GenBank/DDBJ databases">
        <title>A chromosome-level genome assembly of Gray's grenadier anchovy, Coilia grayii.</title>
        <authorList>
            <person name="Fu Z."/>
        </authorList>
    </citation>
    <scope>NUCLEOTIDE SEQUENCE [LARGE SCALE GENOMIC DNA]</scope>
    <source>
        <strain evidence="9">G4</strain>
        <tissue evidence="9">Muscle</tissue>
    </source>
</reference>
<accession>A0ABD1J1S6</accession>
<name>A0ABD1J1S6_9TELE</name>
<organism evidence="9 10">
    <name type="scientific">Coilia grayii</name>
    <name type="common">Gray's grenadier anchovy</name>
    <dbReference type="NCBI Taxonomy" id="363190"/>
    <lineage>
        <taxon>Eukaryota</taxon>
        <taxon>Metazoa</taxon>
        <taxon>Chordata</taxon>
        <taxon>Craniata</taxon>
        <taxon>Vertebrata</taxon>
        <taxon>Euteleostomi</taxon>
        <taxon>Actinopterygii</taxon>
        <taxon>Neopterygii</taxon>
        <taxon>Teleostei</taxon>
        <taxon>Clupei</taxon>
        <taxon>Clupeiformes</taxon>
        <taxon>Clupeoidei</taxon>
        <taxon>Engraulidae</taxon>
        <taxon>Coilinae</taxon>
        <taxon>Coilia</taxon>
    </lineage>
</organism>
<dbReference type="PANTHER" id="PTHR14453">
    <property type="entry name" value="PARP/ZINC FINGER CCCH TYPE DOMAIN CONTAINING PROTEIN"/>
    <property type="match status" value="1"/>
</dbReference>
<evidence type="ECO:0000259" key="7">
    <source>
        <dbReference type="PROSITE" id="PS51059"/>
    </source>
</evidence>
<dbReference type="PROSITE" id="PS51154">
    <property type="entry name" value="MACRO"/>
    <property type="match status" value="2"/>
</dbReference>
<proteinExistence type="inferred from homology"/>
<evidence type="ECO:0000256" key="4">
    <source>
        <dbReference type="ARBA" id="ARBA00023027"/>
    </source>
</evidence>
<dbReference type="Proteomes" id="UP001591681">
    <property type="component" value="Unassembled WGS sequence"/>
</dbReference>
<dbReference type="SUPFAM" id="SSF56399">
    <property type="entry name" value="ADP-ribosylation"/>
    <property type="match status" value="1"/>
</dbReference>
<feature type="domain" description="PARP catalytic" evidence="7">
    <location>
        <begin position="632"/>
        <end position="829"/>
    </location>
</feature>
<evidence type="ECO:0000256" key="5">
    <source>
        <dbReference type="ARBA" id="ARBA00023242"/>
    </source>
</evidence>
<keyword evidence="2" id="KW-0328">Glycosyltransferase</keyword>
<evidence type="ECO:0000313" key="9">
    <source>
        <dbReference type="EMBL" id="KAL2081154.1"/>
    </source>
</evidence>
<keyword evidence="10" id="KW-1185">Reference proteome</keyword>
<evidence type="ECO:0000256" key="1">
    <source>
        <dbReference type="ARBA" id="ARBA00004123"/>
    </source>
</evidence>
<dbReference type="InterPro" id="IPR002589">
    <property type="entry name" value="Macro_dom"/>
</dbReference>
<evidence type="ECO:0000313" key="10">
    <source>
        <dbReference type="Proteomes" id="UP001591681"/>
    </source>
</evidence>
<dbReference type="CDD" id="cd02907">
    <property type="entry name" value="Macro_Af1521_BAL-like"/>
    <property type="match status" value="1"/>
</dbReference>
<dbReference type="InterPro" id="IPR057049">
    <property type="entry name" value="PARP14_KH_8"/>
</dbReference>
<evidence type="ECO:0000256" key="6">
    <source>
        <dbReference type="ARBA" id="ARBA00024347"/>
    </source>
</evidence>
<sequence>MECILLQGADAQTVGQCEQALCTAVGSKFGCAAILHGINVTDWDKSFAKKSKVTPEERYSSTLSSGLKISVWKDDLTSHTADAVVNAANEDLQHMGGLALALSLAGGPVIQQESNMITRQYRKVPTGEAVVTSAGKLPCKKVIHAVGPRVSLTATPWEISDASKLLAAAIDKILRIAEKENLKSVAIPALSSGIFNFPLDRCADIIVDRLKKYHNNQYGKKTLRDIRLVNHDEPSVSEMVRACSQVFGRSSKTYSGAVTASGNASQTSPVKLNRVTLHIIKGHIEQQPTTAIVNTTNPELNLSIGAISRAILKEAGQKLQSEVYSFHGARYGHVVKTTGCNLKAKLVYHVICAHKTPGSNARQMLSDIVSKCLSMAQKDNCTSIAFPAIGSGELGFTKGEVAHIMTSAVEDFSCAYKGSPMDVYFVIYPSEVGTLQAFTQEHATLQSSHPHSSTSYTTPNESSAYEKMANVSEPYIELRAARSEVRCAAKRWILDILNIQRNAVILHSIRNNHIQHFGRREHEDLLSLQEKFSVGFQVFFTSDQAGIAVEGSPSGVTAAVLEVEAMCCKVQEAYAQAEEATMLYSIVRWVCKELESPEISPEISAILEKAYIAGKDGDNIDSDTRFNFRKMEMQSKNGRYKMERICFFKHYRIEQGSSGKSYFEQKLEEHGKEPRKFKDAGLNIVCVERVENHALKQLFELSKKRITGGSKTLYQRVPAQFCRFISWVGFQREYSPPDVQAYGQGIYFTGSIKSAMYLWKGMEEEEYVYIIEAEVLTGKDTVGSSDLLVPPSKEDPLIRYDSVKGGTDTCVIFNGHQALPLCIYTLRKI</sequence>
<evidence type="ECO:0000259" key="8">
    <source>
        <dbReference type="PROSITE" id="PS51154"/>
    </source>
</evidence>
<keyword evidence="5" id="KW-0539">Nucleus</keyword>
<dbReference type="InterPro" id="IPR052056">
    <property type="entry name" value="Mono-ARTD/PARP"/>
</dbReference>
<dbReference type="EMBL" id="JBHFQA010000020">
    <property type="protein sequence ID" value="KAL2081154.1"/>
    <property type="molecule type" value="Genomic_DNA"/>
</dbReference>
<keyword evidence="4" id="KW-0520">NAD</keyword>
<evidence type="ECO:0000256" key="2">
    <source>
        <dbReference type="ARBA" id="ARBA00022676"/>
    </source>
</evidence>
<dbReference type="SMART" id="SM00506">
    <property type="entry name" value="A1pp"/>
    <property type="match status" value="2"/>
</dbReference>
<dbReference type="Pfam" id="PF23254">
    <property type="entry name" value="KH_PARP14_8"/>
    <property type="match status" value="1"/>
</dbReference>
<dbReference type="InterPro" id="IPR012317">
    <property type="entry name" value="Poly(ADP-ribose)pol_cat_dom"/>
</dbReference>
<comment type="subcellular location">
    <subcellularLocation>
        <location evidence="1">Nucleus</location>
    </subcellularLocation>
</comment>
<dbReference type="PROSITE" id="PS51059">
    <property type="entry name" value="PARP_CATALYTIC"/>
    <property type="match status" value="1"/>
</dbReference>
<dbReference type="InterPro" id="IPR043472">
    <property type="entry name" value="Macro_dom-like"/>
</dbReference>
<dbReference type="GO" id="GO:0016757">
    <property type="term" value="F:glycosyltransferase activity"/>
    <property type="evidence" value="ECO:0007669"/>
    <property type="project" value="UniProtKB-KW"/>
</dbReference>
<comment type="similarity">
    <text evidence="6">Belongs to the ARTD/PARP family.</text>
</comment>
<protein>
    <recommendedName>
        <fullName evidence="11">Poly [ADP-ribose] polymerase</fullName>
    </recommendedName>
</protein>
<dbReference type="PANTHER" id="PTHR14453:SF70">
    <property type="entry name" value="PROTEIN MONO-ADP-RIBOSYLTRANSFERASE PARP9"/>
    <property type="match status" value="1"/>
</dbReference>
<gene>
    <name evidence="9" type="ORF">ACEWY4_023007</name>
</gene>
<dbReference type="Gene3D" id="3.40.220.10">
    <property type="entry name" value="Leucine Aminopeptidase, subunit E, domain 1"/>
    <property type="match status" value="2"/>
</dbReference>